<accession>A0AAD9WR74</accession>
<evidence type="ECO:0000256" key="1">
    <source>
        <dbReference type="SAM" id="Phobius"/>
    </source>
</evidence>
<dbReference type="Proteomes" id="UP001280121">
    <property type="component" value="Unassembled WGS sequence"/>
</dbReference>
<keyword evidence="1" id="KW-0812">Transmembrane</keyword>
<protein>
    <submittedName>
        <fullName evidence="2">Uncharacterized protein</fullName>
    </submittedName>
</protein>
<keyword evidence="1" id="KW-1133">Transmembrane helix</keyword>
<organism evidence="2 3">
    <name type="scientific">Dipteronia dyeriana</name>
    <dbReference type="NCBI Taxonomy" id="168575"/>
    <lineage>
        <taxon>Eukaryota</taxon>
        <taxon>Viridiplantae</taxon>
        <taxon>Streptophyta</taxon>
        <taxon>Embryophyta</taxon>
        <taxon>Tracheophyta</taxon>
        <taxon>Spermatophyta</taxon>
        <taxon>Magnoliopsida</taxon>
        <taxon>eudicotyledons</taxon>
        <taxon>Gunneridae</taxon>
        <taxon>Pentapetalae</taxon>
        <taxon>rosids</taxon>
        <taxon>malvids</taxon>
        <taxon>Sapindales</taxon>
        <taxon>Sapindaceae</taxon>
        <taxon>Hippocastanoideae</taxon>
        <taxon>Acereae</taxon>
        <taxon>Dipteronia</taxon>
    </lineage>
</organism>
<dbReference type="AlphaFoldDB" id="A0AAD9WR74"/>
<reference evidence="2" key="1">
    <citation type="journal article" date="2023" name="Plant J.">
        <title>Genome sequences and population genomics provide insights into the demographic history, inbreeding, and mutation load of two 'living fossil' tree species of Dipteronia.</title>
        <authorList>
            <person name="Feng Y."/>
            <person name="Comes H.P."/>
            <person name="Chen J."/>
            <person name="Zhu S."/>
            <person name="Lu R."/>
            <person name="Zhang X."/>
            <person name="Li P."/>
            <person name="Qiu J."/>
            <person name="Olsen K.M."/>
            <person name="Qiu Y."/>
        </authorList>
    </citation>
    <scope>NUCLEOTIDE SEQUENCE</scope>
    <source>
        <strain evidence="2">KIB01</strain>
    </source>
</reference>
<dbReference type="PANTHER" id="PTHR31061">
    <property type="entry name" value="LD22376P"/>
    <property type="match status" value="1"/>
</dbReference>
<comment type="caution">
    <text evidence="2">The sequence shown here is derived from an EMBL/GenBank/DDBJ whole genome shotgun (WGS) entry which is preliminary data.</text>
</comment>
<feature type="transmembrane region" description="Helical" evidence="1">
    <location>
        <begin position="50"/>
        <end position="69"/>
    </location>
</feature>
<proteinExistence type="predicted"/>
<dbReference type="EMBL" id="JANJYI010000008">
    <property type="protein sequence ID" value="KAK2639453.1"/>
    <property type="molecule type" value="Genomic_DNA"/>
</dbReference>
<name>A0AAD9WR74_9ROSI</name>
<evidence type="ECO:0000313" key="3">
    <source>
        <dbReference type="Proteomes" id="UP001280121"/>
    </source>
</evidence>
<keyword evidence="3" id="KW-1185">Reference proteome</keyword>
<feature type="transmembrane region" description="Helical" evidence="1">
    <location>
        <begin position="18"/>
        <end position="38"/>
    </location>
</feature>
<dbReference type="PANTHER" id="PTHR31061:SF24">
    <property type="entry name" value="LD22376P"/>
    <property type="match status" value="1"/>
</dbReference>
<keyword evidence="1" id="KW-0472">Membrane</keyword>
<feature type="non-terminal residue" evidence="2">
    <location>
        <position position="1"/>
    </location>
</feature>
<gene>
    <name evidence="2" type="ORF">Ddye_027248</name>
</gene>
<sequence length="70" mass="7972">LIVFVHFALKILDHKDRILAWTISSSCLLCSVLPWTYLVRMHINKALYTFSYMCVTAGAAGILITGIYYM</sequence>
<evidence type="ECO:0000313" key="2">
    <source>
        <dbReference type="EMBL" id="KAK2639453.1"/>
    </source>
</evidence>
<feature type="non-terminal residue" evidence="2">
    <location>
        <position position="70"/>
    </location>
</feature>